<proteinExistence type="predicted"/>
<dbReference type="eggNOG" id="KOG0192">
    <property type="taxonomic scope" value="Eukaryota"/>
</dbReference>
<dbReference type="InParanoid" id="E1Z3A9"/>
<dbReference type="GO" id="GO:0005737">
    <property type="term" value="C:cytoplasm"/>
    <property type="evidence" value="ECO:0007669"/>
    <property type="project" value="TreeGrafter"/>
</dbReference>
<accession>E1Z3A9</accession>
<dbReference type="OrthoDB" id="339325at2759"/>
<keyword evidence="3" id="KW-1185">Reference proteome</keyword>
<protein>
    <recommendedName>
        <fullName evidence="1">Protein kinase domain-containing protein</fullName>
    </recommendedName>
</protein>
<dbReference type="GO" id="GO:0007165">
    <property type="term" value="P:signal transduction"/>
    <property type="evidence" value="ECO:0007669"/>
    <property type="project" value="TreeGrafter"/>
</dbReference>
<organism evidence="3">
    <name type="scientific">Chlorella variabilis</name>
    <name type="common">Green alga</name>
    <dbReference type="NCBI Taxonomy" id="554065"/>
    <lineage>
        <taxon>Eukaryota</taxon>
        <taxon>Viridiplantae</taxon>
        <taxon>Chlorophyta</taxon>
        <taxon>core chlorophytes</taxon>
        <taxon>Trebouxiophyceae</taxon>
        <taxon>Chlorellales</taxon>
        <taxon>Chlorellaceae</taxon>
        <taxon>Chlorella clade</taxon>
        <taxon>Chlorella</taxon>
    </lineage>
</organism>
<reference evidence="2 3" key="1">
    <citation type="journal article" date="2010" name="Plant Cell">
        <title>The Chlorella variabilis NC64A genome reveals adaptation to photosymbiosis, coevolution with viruses, and cryptic sex.</title>
        <authorList>
            <person name="Blanc G."/>
            <person name="Duncan G."/>
            <person name="Agarkova I."/>
            <person name="Borodovsky M."/>
            <person name="Gurnon J."/>
            <person name="Kuo A."/>
            <person name="Lindquist E."/>
            <person name="Lucas S."/>
            <person name="Pangilinan J."/>
            <person name="Polle J."/>
            <person name="Salamov A."/>
            <person name="Terry A."/>
            <person name="Yamada T."/>
            <person name="Dunigan D.D."/>
            <person name="Grigoriev I.V."/>
            <person name="Claverie J.M."/>
            <person name="Van Etten J.L."/>
        </authorList>
    </citation>
    <scope>NUCLEOTIDE SEQUENCE [LARGE SCALE GENOMIC DNA]</scope>
    <source>
        <strain evidence="2 3">NC64A</strain>
    </source>
</reference>
<dbReference type="Proteomes" id="UP000008141">
    <property type="component" value="Unassembled WGS sequence"/>
</dbReference>
<dbReference type="PANTHER" id="PTHR23257:SF946">
    <property type="entry name" value="DUAL SPECIFICITY PROTEIN KINASE ZAK2-RELATED"/>
    <property type="match status" value="1"/>
</dbReference>
<dbReference type="STRING" id="554065.E1Z3A9"/>
<name>E1Z3A9_CHLVA</name>
<feature type="domain" description="Protein kinase" evidence="1">
    <location>
        <begin position="1"/>
        <end position="87"/>
    </location>
</feature>
<gene>
    <name evidence="2" type="ORF">CHLNCDRAFT_17554</name>
</gene>
<evidence type="ECO:0000313" key="2">
    <source>
        <dbReference type="EMBL" id="EFN59808.1"/>
    </source>
</evidence>
<dbReference type="GO" id="GO:0004672">
    <property type="term" value="F:protein kinase activity"/>
    <property type="evidence" value="ECO:0007669"/>
    <property type="project" value="InterPro"/>
</dbReference>
<dbReference type="Gene3D" id="1.10.510.10">
    <property type="entry name" value="Transferase(Phosphotransferase) domain 1"/>
    <property type="match status" value="1"/>
</dbReference>
<feature type="non-terminal residue" evidence="2">
    <location>
        <position position="1"/>
    </location>
</feature>
<dbReference type="InterPro" id="IPR000719">
    <property type="entry name" value="Prot_kinase_dom"/>
</dbReference>
<dbReference type="AlphaFoldDB" id="E1Z3A9"/>
<dbReference type="GeneID" id="17359563"/>
<dbReference type="RefSeq" id="XP_005851910.1">
    <property type="nucleotide sequence ID" value="XM_005851848.1"/>
</dbReference>
<dbReference type="GO" id="GO:0005524">
    <property type="term" value="F:ATP binding"/>
    <property type="evidence" value="ECO:0007669"/>
    <property type="project" value="InterPro"/>
</dbReference>
<dbReference type="PANTHER" id="PTHR23257">
    <property type="entry name" value="SERINE-THREONINE PROTEIN KINASE"/>
    <property type="match status" value="1"/>
</dbReference>
<dbReference type="KEGG" id="cvr:CHLNCDRAFT_17554"/>
<dbReference type="EMBL" id="GL433835">
    <property type="protein sequence ID" value="EFN59808.1"/>
    <property type="molecule type" value="Genomic_DNA"/>
</dbReference>
<feature type="non-terminal residue" evidence="2">
    <location>
        <position position="87"/>
    </location>
</feature>
<dbReference type="PROSITE" id="PS00108">
    <property type="entry name" value="PROTEIN_KINASE_ST"/>
    <property type="match status" value="1"/>
</dbReference>
<evidence type="ECO:0000259" key="1">
    <source>
        <dbReference type="PROSITE" id="PS50011"/>
    </source>
</evidence>
<dbReference type="InterPro" id="IPR008271">
    <property type="entry name" value="Ser/Thr_kinase_AS"/>
</dbReference>
<dbReference type="Pfam" id="PF07714">
    <property type="entry name" value="PK_Tyr_Ser-Thr"/>
    <property type="match status" value="1"/>
</dbReference>
<sequence>AFDAARGLLYLHCRDIIHRDVKSPNLLVDEHWHVKVCDVNLSEILKSQAAEGATAAHEAATNPIWLAPEVLTGQPATAASDVYSFGL</sequence>
<dbReference type="InterPro" id="IPR011009">
    <property type="entry name" value="Kinase-like_dom_sf"/>
</dbReference>
<evidence type="ECO:0000313" key="3">
    <source>
        <dbReference type="Proteomes" id="UP000008141"/>
    </source>
</evidence>
<dbReference type="PROSITE" id="PS50011">
    <property type="entry name" value="PROTEIN_KINASE_DOM"/>
    <property type="match status" value="1"/>
</dbReference>
<dbReference type="SUPFAM" id="SSF56112">
    <property type="entry name" value="Protein kinase-like (PK-like)"/>
    <property type="match status" value="1"/>
</dbReference>
<dbReference type="InterPro" id="IPR001245">
    <property type="entry name" value="Ser-Thr/Tyr_kinase_cat_dom"/>
</dbReference>
<dbReference type="InterPro" id="IPR050167">
    <property type="entry name" value="Ser_Thr_protein_kinase"/>
</dbReference>